<dbReference type="Gene3D" id="1.10.510.10">
    <property type="entry name" value="Transferase(Phosphotransferase) domain 1"/>
    <property type="match status" value="1"/>
</dbReference>
<keyword evidence="4 5" id="KW-0067">ATP-binding</keyword>
<dbReference type="FunFam" id="1.10.510.10:FF:000771">
    <property type="entry name" value="Uncharacterized protein"/>
    <property type="match status" value="1"/>
</dbReference>
<evidence type="ECO:0000256" key="2">
    <source>
        <dbReference type="ARBA" id="ARBA00022741"/>
    </source>
</evidence>
<dbReference type="SUPFAM" id="SSF56112">
    <property type="entry name" value="Protein kinase-like (PK-like)"/>
    <property type="match status" value="1"/>
</dbReference>
<dbReference type="PANTHER" id="PTHR24348">
    <property type="entry name" value="SERINE/THREONINE-PROTEIN KINASE UNC-51-RELATED"/>
    <property type="match status" value="1"/>
</dbReference>
<evidence type="ECO:0000313" key="8">
    <source>
        <dbReference type="Proteomes" id="UP000000600"/>
    </source>
</evidence>
<dbReference type="PROSITE" id="PS50011">
    <property type="entry name" value="PROTEIN_KINASE_DOM"/>
    <property type="match status" value="1"/>
</dbReference>
<sequence>MTYETKIIMNYSYNTCDIIGKGFSSVVYKGINTNTKDYVAIKVAKFHYLDQVINRKFSEQLPAIQNEIHILRSLQGRHILKFYDHFASKNNIYIITEYCKQGDLGQKLKQQGYFKQEQAVAMVKQIIDGIYVMAQQNIIHRDLKPQNILLNEQEVRIADFGFAKPLNKLKNEMNVGTPIYMSPETLIKSQYTSKTDIWSLGVVFYELLYGKPPWVAQTEQELIYKVLNKSVIFPDFPFVSDSVKDLIKQCLIIDPYMRLSLNDLVQHPVIKKSSKQIVKPNETESTDQTIKSEVPNASDPWTYKNSDKKLVKINYKNPQINTIISKYLNPNTTNQKDNKQIKDNQSNFDEITSILQSQFNLCLFLNIMISKIRDQKLLTPLLNEKCRIIFSKHLQNVKENIYKQLIEGENRFKFKEWSLYCKENTYNKFSAKFILENAQFNKTIKDYNEMIKSNKSLIIEYQKYDSEFYQILFGLEWKIIRKIIKNLILEFNHMIVQNVDFFNQSYQITKNQATEIILLQQLCCYLEMIDKFFLKNFDQEKFAKQSKIQTYLKAKEIKMSDYLEIRFQIKNLMRN</sequence>
<dbReference type="InParanoid" id="A0BVE7"/>
<dbReference type="GO" id="GO:0005776">
    <property type="term" value="C:autophagosome"/>
    <property type="evidence" value="ECO:0000318"/>
    <property type="project" value="GO_Central"/>
</dbReference>
<dbReference type="GO" id="GO:0000045">
    <property type="term" value="P:autophagosome assembly"/>
    <property type="evidence" value="ECO:0000318"/>
    <property type="project" value="GO_Central"/>
</dbReference>
<dbReference type="GO" id="GO:0005524">
    <property type="term" value="F:ATP binding"/>
    <property type="evidence" value="ECO:0007669"/>
    <property type="project" value="UniProtKB-UniRule"/>
</dbReference>
<dbReference type="SMART" id="SM00220">
    <property type="entry name" value="S_TKc"/>
    <property type="match status" value="1"/>
</dbReference>
<dbReference type="InterPro" id="IPR000719">
    <property type="entry name" value="Prot_kinase_dom"/>
</dbReference>
<dbReference type="GO" id="GO:0010506">
    <property type="term" value="P:regulation of autophagy"/>
    <property type="evidence" value="ECO:0000318"/>
    <property type="project" value="GO_Central"/>
</dbReference>
<dbReference type="GO" id="GO:0005829">
    <property type="term" value="C:cytosol"/>
    <property type="evidence" value="ECO:0000318"/>
    <property type="project" value="GO_Central"/>
</dbReference>
<dbReference type="GeneID" id="5015696"/>
<dbReference type="GO" id="GO:0004674">
    <property type="term" value="F:protein serine/threonine kinase activity"/>
    <property type="evidence" value="ECO:0000318"/>
    <property type="project" value="GO_Central"/>
</dbReference>
<protein>
    <recommendedName>
        <fullName evidence="6">Protein kinase domain-containing protein</fullName>
    </recommendedName>
</protein>
<keyword evidence="3" id="KW-0418">Kinase</keyword>
<dbReference type="InterPro" id="IPR008271">
    <property type="entry name" value="Ser/Thr_kinase_AS"/>
</dbReference>
<feature type="binding site" evidence="5">
    <location>
        <position position="42"/>
    </location>
    <ligand>
        <name>ATP</name>
        <dbReference type="ChEBI" id="CHEBI:30616"/>
    </ligand>
</feature>
<dbReference type="InterPro" id="IPR011009">
    <property type="entry name" value="Kinase-like_dom_sf"/>
</dbReference>
<keyword evidence="8" id="KW-1185">Reference proteome</keyword>
<evidence type="ECO:0000256" key="4">
    <source>
        <dbReference type="ARBA" id="ARBA00022840"/>
    </source>
</evidence>
<dbReference type="PROSITE" id="PS00107">
    <property type="entry name" value="PROTEIN_KINASE_ATP"/>
    <property type="match status" value="1"/>
</dbReference>
<dbReference type="RefSeq" id="XP_001429912.1">
    <property type="nucleotide sequence ID" value="XM_001429875.1"/>
</dbReference>
<dbReference type="GO" id="GO:0005737">
    <property type="term" value="C:cytoplasm"/>
    <property type="evidence" value="ECO:0000318"/>
    <property type="project" value="GO_Central"/>
</dbReference>
<dbReference type="InterPro" id="IPR017441">
    <property type="entry name" value="Protein_kinase_ATP_BS"/>
</dbReference>
<feature type="domain" description="Protein kinase" evidence="6">
    <location>
        <begin position="13"/>
        <end position="270"/>
    </location>
</feature>
<accession>A0BVE7</accession>
<dbReference type="EMBL" id="CT868019">
    <property type="protein sequence ID" value="CAK62514.1"/>
    <property type="molecule type" value="Genomic_DNA"/>
</dbReference>
<dbReference type="InterPro" id="IPR045269">
    <property type="entry name" value="Atg1-like"/>
</dbReference>
<evidence type="ECO:0000313" key="7">
    <source>
        <dbReference type="EMBL" id="CAK62514.1"/>
    </source>
</evidence>
<dbReference type="OMA" id="TEYCKQG"/>
<dbReference type="Proteomes" id="UP000000600">
    <property type="component" value="Unassembled WGS sequence"/>
</dbReference>
<proteinExistence type="predicted"/>
<evidence type="ECO:0000256" key="3">
    <source>
        <dbReference type="ARBA" id="ARBA00022777"/>
    </source>
</evidence>
<keyword evidence="2 5" id="KW-0547">Nucleotide-binding</keyword>
<dbReference type="Pfam" id="PF00069">
    <property type="entry name" value="Pkinase"/>
    <property type="match status" value="1"/>
</dbReference>
<gene>
    <name evidence="7" type="ORF">GSPATT00005760001</name>
</gene>
<dbReference type="KEGG" id="ptm:GSPATT00005760001"/>
<dbReference type="GO" id="GO:0000407">
    <property type="term" value="C:phagophore assembly site"/>
    <property type="evidence" value="ECO:0000318"/>
    <property type="project" value="GO_Central"/>
</dbReference>
<dbReference type="eggNOG" id="KOG0595">
    <property type="taxonomic scope" value="Eukaryota"/>
</dbReference>
<evidence type="ECO:0000259" key="6">
    <source>
        <dbReference type="PROSITE" id="PS50011"/>
    </source>
</evidence>
<dbReference type="GO" id="GO:0016020">
    <property type="term" value="C:membrane"/>
    <property type="evidence" value="ECO:0000318"/>
    <property type="project" value="GO_Central"/>
</dbReference>
<keyword evidence="1" id="KW-0808">Transferase</keyword>
<dbReference type="PROSITE" id="PS00108">
    <property type="entry name" value="PROTEIN_KINASE_ST"/>
    <property type="match status" value="1"/>
</dbReference>
<dbReference type="PANTHER" id="PTHR24348:SF22">
    <property type="entry name" value="NON-SPECIFIC SERINE_THREONINE PROTEIN KINASE"/>
    <property type="match status" value="1"/>
</dbReference>
<dbReference type="AlphaFoldDB" id="A0BVE7"/>
<evidence type="ECO:0000256" key="5">
    <source>
        <dbReference type="PROSITE-ProRule" id="PRU10141"/>
    </source>
</evidence>
<name>A0BVE7_PARTE</name>
<organism evidence="7 8">
    <name type="scientific">Paramecium tetraurelia</name>
    <dbReference type="NCBI Taxonomy" id="5888"/>
    <lineage>
        <taxon>Eukaryota</taxon>
        <taxon>Sar</taxon>
        <taxon>Alveolata</taxon>
        <taxon>Ciliophora</taxon>
        <taxon>Intramacronucleata</taxon>
        <taxon>Oligohymenophorea</taxon>
        <taxon>Peniculida</taxon>
        <taxon>Parameciidae</taxon>
        <taxon>Paramecium</taxon>
    </lineage>
</organism>
<evidence type="ECO:0000256" key="1">
    <source>
        <dbReference type="ARBA" id="ARBA00022679"/>
    </source>
</evidence>
<reference evidence="7 8" key="1">
    <citation type="journal article" date="2006" name="Nature">
        <title>Global trends of whole-genome duplications revealed by the ciliate Paramecium tetraurelia.</title>
        <authorList>
            <consortium name="Genoscope"/>
            <person name="Aury J.-M."/>
            <person name="Jaillon O."/>
            <person name="Duret L."/>
            <person name="Noel B."/>
            <person name="Jubin C."/>
            <person name="Porcel B.M."/>
            <person name="Segurens B."/>
            <person name="Daubin V."/>
            <person name="Anthouard V."/>
            <person name="Aiach N."/>
            <person name="Arnaiz O."/>
            <person name="Billaut A."/>
            <person name="Beisson J."/>
            <person name="Blanc I."/>
            <person name="Bouhouche K."/>
            <person name="Camara F."/>
            <person name="Duharcourt S."/>
            <person name="Guigo R."/>
            <person name="Gogendeau D."/>
            <person name="Katinka M."/>
            <person name="Keller A.-M."/>
            <person name="Kissmehl R."/>
            <person name="Klotz C."/>
            <person name="Koll F."/>
            <person name="Le Moue A."/>
            <person name="Lepere C."/>
            <person name="Malinsky S."/>
            <person name="Nowacki M."/>
            <person name="Nowak J.K."/>
            <person name="Plattner H."/>
            <person name="Poulain J."/>
            <person name="Ruiz F."/>
            <person name="Serrano V."/>
            <person name="Zagulski M."/>
            <person name="Dessen P."/>
            <person name="Betermier M."/>
            <person name="Weissenbach J."/>
            <person name="Scarpelli C."/>
            <person name="Schachter V."/>
            <person name="Sperling L."/>
            <person name="Meyer E."/>
            <person name="Cohen J."/>
            <person name="Wincker P."/>
        </authorList>
    </citation>
    <scope>NUCLEOTIDE SEQUENCE [LARGE SCALE GENOMIC DNA]</scope>
    <source>
        <strain evidence="7 8">Stock d4-2</strain>
    </source>
</reference>
<dbReference type="HOGENOM" id="CLU_000288_37_6_1"/>
<dbReference type="STRING" id="5888.A0BVE7"/>
<dbReference type="OrthoDB" id="20524at2759"/>